<dbReference type="GO" id="GO:0008168">
    <property type="term" value="F:methyltransferase activity"/>
    <property type="evidence" value="ECO:0007669"/>
    <property type="project" value="UniProtKB-KW"/>
</dbReference>
<dbReference type="InterPro" id="IPR008884">
    <property type="entry name" value="TylF_MeTrfase"/>
</dbReference>
<evidence type="ECO:0000313" key="2">
    <source>
        <dbReference type="Proteomes" id="UP000598146"/>
    </source>
</evidence>
<dbReference type="Proteomes" id="UP000598146">
    <property type="component" value="Unassembled WGS sequence"/>
</dbReference>
<dbReference type="InterPro" id="IPR029063">
    <property type="entry name" value="SAM-dependent_MTases_sf"/>
</dbReference>
<name>A0A931CBQ9_9ACTN</name>
<reference evidence="1" key="1">
    <citation type="submission" date="2020-11" db="EMBL/GenBank/DDBJ databases">
        <title>Isolation and identification of active actinomycetes.</title>
        <authorList>
            <person name="Sun X."/>
        </authorList>
    </citation>
    <scope>NUCLEOTIDE SEQUENCE</scope>
    <source>
        <strain evidence="1">NEAU-A11</strain>
    </source>
</reference>
<keyword evidence="2" id="KW-1185">Reference proteome</keyword>
<dbReference type="RefSeq" id="WP_196415448.1">
    <property type="nucleotide sequence ID" value="NZ_JADQTO010000008.1"/>
</dbReference>
<accession>A0A931CBQ9</accession>
<comment type="caution">
    <text evidence="1">The sequence shown here is derived from an EMBL/GenBank/DDBJ whole genome shotgun (WGS) entry which is preliminary data.</text>
</comment>
<dbReference type="EMBL" id="JADQTO010000008">
    <property type="protein sequence ID" value="MBG0563681.1"/>
    <property type="molecule type" value="Genomic_DNA"/>
</dbReference>
<dbReference type="SUPFAM" id="SSF53335">
    <property type="entry name" value="S-adenosyl-L-methionine-dependent methyltransferases"/>
    <property type="match status" value="1"/>
</dbReference>
<organism evidence="1 2">
    <name type="scientific">Actinoplanes aureus</name>
    <dbReference type="NCBI Taxonomy" id="2792083"/>
    <lineage>
        <taxon>Bacteria</taxon>
        <taxon>Bacillati</taxon>
        <taxon>Actinomycetota</taxon>
        <taxon>Actinomycetes</taxon>
        <taxon>Micromonosporales</taxon>
        <taxon>Micromonosporaceae</taxon>
        <taxon>Actinoplanes</taxon>
    </lineage>
</organism>
<keyword evidence="1" id="KW-0808">Transferase</keyword>
<gene>
    <name evidence="1" type="ORF">I4J89_19740</name>
</gene>
<protein>
    <submittedName>
        <fullName evidence="1">Class I SAM-dependent methyltransferase</fullName>
    </submittedName>
</protein>
<dbReference type="PANTHER" id="PTHR40036">
    <property type="entry name" value="MACROCIN O-METHYLTRANSFERASE"/>
    <property type="match status" value="1"/>
</dbReference>
<proteinExistence type="predicted"/>
<dbReference type="Gene3D" id="3.40.50.150">
    <property type="entry name" value="Vaccinia Virus protein VP39"/>
    <property type="match status" value="1"/>
</dbReference>
<sequence>MPWKQKINKALATATGYKIVNAAGARPPAPKPRAAKAEFPAHYDEMALPILQAARPYSMTRTEKQYALYLATRHVVRYDIPGSIVECGVWRGGSMHVVARTLLAIGDTSRDLYLFDTFEGMTPPTERDVTYNGKPVTELLATQPRTARIWAIASLEDVQQGFEAIPYPSEKIHYVKGPVEETLPGQAPDQIAILRLDTDWYESTRHELLSLYDRVPSGGVVIIDDYGTYRGSREAVDEFIDQTGARLLLLPIGPGRIAVKP</sequence>
<evidence type="ECO:0000313" key="1">
    <source>
        <dbReference type="EMBL" id="MBG0563681.1"/>
    </source>
</evidence>
<dbReference type="GO" id="GO:0032259">
    <property type="term" value="P:methylation"/>
    <property type="evidence" value="ECO:0007669"/>
    <property type="project" value="UniProtKB-KW"/>
</dbReference>
<dbReference type="AlphaFoldDB" id="A0A931CBQ9"/>
<dbReference type="Pfam" id="PF05711">
    <property type="entry name" value="TylF"/>
    <property type="match status" value="1"/>
</dbReference>
<dbReference type="PANTHER" id="PTHR40036:SF1">
    <property type="entry name" value="MACROCIN O-METHYLTRANSFERASE"/>
    <property type="match status" value="1"/>
</dbReference>
<keyword evidence="1" id="KW-0489">Methyltransferase</keyword>